<evidence type="ECO:0000313" key="3">
    <source>
        <dbReference type="EMBL" id="SDP89968.1"/>
    </source>
</evidence>
<dbReference type="OrthoDB" id="3216032at2"/>
<sequence length="168" mass="16679">MSRALVAAVVAVIGLSGCSGAQEAPPAAGTSDTTTTAAGTSSPAVTGSGTETPPPPPPNGTPVTTTSVAAVPPPGMPQDFPVPPGGKVTDASRDGQLSMLVSGVLPEKALGYYRTSLPPAGYQVVRENTSQLSGDEVVSIDFAGKGYTVTVAIDQGQVDVVVVTMKKA</sequence>
<dbReference type="Proteomes" id="UP000199651">
    <property type="component" value="Unassembled WGS sequence"/>
</dbReference>
<keyword evidence="2" id="KW-0732">Signal</keyword>
<protein>
    <recommendedName>
        <fullName evidence="5">Lipoprotein</fullName>
    </recommendedName>
</protein>
<evidence type="ECO:0000256" key="2">
    <source>
        <dbReference type="SAM" id="SignalP"/>
    </source>
</evidence>
<feature type="compositionally biased region" description="Pro residues" evidence="1">
    <location>
        <begin position="71"/>
        <end position="84"/>
    </location>
</feature>
<keyword evidence="4" id="KW-1185">Reference proteome</keyword>
<dbReference type="PROSITE" id="PS51257">
    <property type="entry name" value="PROKAR_LIPOPROTEIN"/>
    <property type="match status" value="1"/>
</dbReference>
<evidence type="ECO:0000256" key="1">
    <source>
        <dbReference type="SAM" id="MobiDB-lite"/>
    </source>
</evidence>
<organism evidence="3 4">
    <name type="scientific">Actinokineospora alba</name>
    <dbReference type="NCBI Taxonomy" id="504798"/>
    <lineage>
        <taxon>Bacteria</taxon>
        <taxon>Bacillati</taxon>
        <taxon>Actinomycetota</taxon>
        <taxon>Actinomycetes</taxon>
        <taxon>Pseudonocardiales</taxon>
        <taxon>Pseudonocardiaceae</taxon>
        <taxon>Actinokineospora</taxon>
    </lineage>
</organism>
<feature type="compositionally biased region" description="Low complexity" evidence="1">
    <location>
        <begin position="61"/>
        <end position="70"/>
    </location>
</feature>
<dbReference type="AlphaFoldDB" id="A0A1H0WH84"/>
<feature type="region of interest" description="Disordered" evidence="1">
    <location>
        <begin position="19"/>
        <end position="92"/>
    </location>
</feature>
<dbReference type="EMBL" id="FNJB01000021">
    <property type="protein sequence ID" value="SDP89968.1"/>
    <property type="molecule type" value="Genomic_DNA"/>
</dbReference>
<evidence type="ECO:0008006" key="5">
    <source>
        <dbReference type="Google" id="ProtNLM"/>
    </source>
</evidence>
<proteinExistence type="predicted"/>
<accession>A0A1H0WH84</accession>
<reference evidence="4" key="1">
    <citation type="submission" date="2016-10" db="EMBL/GenBank/DDBJ databases">
        <authorList>
            <person name="Varghese N."/>
            <person name="Submissions S."/>
        </authorList>
    </citation>
    <scope>NUCLEOTIDE SEQUENCE [LARGE SCALE GENOMIC DNA]</scope>
    <source>
        <strain evidence="4">IBRC-M 10655</strain>
    </source>
</reference>
<evidence type="ECO:0000313" key="4">
    <source>
        <dbReference type="Proteomes" id="UP000199651"/>
    </source>
</evidence>
<dbReference type="RefSeq" id="WP_091383988.1">
    <property type="nucleotide sequence ID" value="NZ_FNDV01000001.1"/>
</dbReference>
<feature type="signal peptide" evidence="2">
    <location>
        <begin position="1"/>
        <end position="21"/>
    </location>
</feature>
<feature type="chain" id="PRO_5039077255" description="Lipoprotein" evidence="2">
    <location>
        <begin position="22"/>
        <end position="168"/>
    </location>
</feature>
<feature type="compositionally biased region" description="Low complexity" evidence="1">
    <location>
        <begin position="24"/>
        <end position="51"/>
    </location>
</feature>
<name>A0A1H0WH84_9PSEU</name>
<gene>
    <name evidence="3" type="ORF">SAMN05192558_12165</name>
</gene>